<dbReference type="InterPro" id="IPR001753">
    <property type="entry name" value="Enoyl-CoA_hydra/iso"/>
</dbReference>
<reference evidence="1" key="1">
    <citation type="submission" date="2020-11" db="EMBL/GenBank/DDBJ databases">
        <title>Bacterial whole genome sequence for Caenimonas sp. DR4.4.</title>
        <authorList>
            <person name="Le V."/>
            <person name="Ko S.-R."/>
            <person name="Ahn C.-Y."/>
            <person name="Oh H.-M."/>
        </authorList>
    </citation>
    <scope>NUCLEOTIDE SEQUENCE</scope>
    <source>
        <strain evidence="1">DR4.4</strain>
    </source>
</reference>
<dbReference type="RefSeq" id="WP_196985886.1">
    <property type="nucleotide sequence ID" value="NZ_JADWYS010000001.1"/>
</dbReference>
<keyword evidence="2" id="KW-1185">Reference proteome</keyword>
<dbReference type="Proteomes" id="UP000651050">
    <property type="component" value="Unassembled WGS sequence"/>
</dbReference>
<evidence type="ECO:0000313" key="1">
    <source>
        <dbReference type="EMBL" id="MBG9388007.1"/>
    </source>
</evidence>
<organism evidence="1 2">
    <name type="scientific">Caenimonas aquaedulcis</name>
    <dbReference type="NCBI Taxonomy" id="2793270"/>
    <lineage>
        <taxon>Bacteria</taxon>
        <taxon>Pseudomonadati</taxon>
        <taxon>Pseudomonadota</taxon>
        <taxon>Betaproteobacteria</taxon>
        <taxon>Burkholderiales</taxon>
        <taxon>Comamonadaceae</taxon>
        <taxon>Caenimonas</taxon>
    </lineage>
</organism>
<dbReference type="Pfam" id="PF00378">
    <property type="entry name" value="ECH_1"/>
    <property type="match status" value="1"/>
</dbReference>
<sequence length="266" mass="27860">MNGTASTLFDVRDGVATLTLNEGARMNPLTDALQQGCLAALKRVREDRSIRALIVTGEGKAFCAGADLAEFGRRAAQPGASMGTYVGEMMEQTGNPIVAGLRALPVPVVCAMNGVAAGGGVGLALAADIVVAARSAYFYLPFVPALGLVPDMGASWHLPRALGRARALALTLTGDKLSAEKAVQWGLIWDCVDDAQLQAHCRQLASRLAELPAGAANEARALFAAAESSSFEEQLARERERQMELIERPAFAAGVASFGARRKPGP</sequence>
<name>A0A931MGF8_9BURK</name>
<accession>A0A931MGF8</accession>
<dbReference type="PANTHER" id="PTHR43459:SF1">
    <property type="entry name" value="EG:BACN32G11.4 PROTEIN"/>
    <property type="match status" value="1"/>
</dbReference>
<protein>
    <submittedName>
        <fullName evidence="1">Enoyl-CoA hydratase/isomerase family protein</fullName>
    </submittedName>
</protein>
<proteinExistence type="predicted"/>
<gene>
    <name evidence="1" type="ORF">I5803_08245</name>
</gene>
<dbReference type="CDD" id="cd06558">
    <property type="entry name" value="crotonase-like"/>
    <property type="match status" value="1"/>
</dbReference>
<dbReference type="EMBL" id="JADWYS010000001">
    <property type="protein sequence ID" value="MBG9388007.1"/>
    <property type="molecule type" value="Genomic_DNA"/>
</dbReference>
<dbReference type="AlphaFoldDB" id="A0A931MGF8"/>
<dbReference type="PANTHER" id="PTHR43459">
    <property type="entry name" value="ENOYL-COA HYDRATASE"/>
    <property type="match status" value="1"/>
</dbReference>
<dbReference type="Gene3D" id="3.90.226.10">
    <property type="entry name" value="2-enoyl-CoA Hydratase, Chain A, domain 1"/>
    <property type="match status" value="1"/>
</dbReference>
<evidence type="ECO:0000313" key="2">
    <source>
        <dbReference type="Proteomes" id="UP000651050"/>
    </source>
</evidence>
<dbReference type="SUPFAM" id="SSF52096">
    <property type="entry name" value="ClpP/crotonase"/>
    <property type="match status" value="1"/>
</dbReference>
<dbReference type="InterPro" id="IPR029045">
    <property type="entry name" value="ClpP/crotonase-like_dom_sf"/>
</dbReference>
<dbReference type="GO" id="GO:0003824">
    <property type="term" value="F:catalytic activity"/>
    <property type="evidence" value="ECO:0007669"/>
    <property type="project" value="UniProtKB-ARBA"/>
</dbReference>
<comment type="caution">
    <text evidence="1">The sequence shown here is derived from an EMBL/GenBank/DDBJ whole genome shotgun (WGS) entry which is preliminary data.</text>
</comment>